<gene>
    <name evidence="8" type="ORF">SK128_001809</name>
</gene>
<dbReference type="PROSITE" id="PS00063">
    <property type="entry name" value="ALDOKETO_REDUCTASE_3"/>
    <property type="match status" value="1"/>
</dbReference>
<dbReference type="SUPFAM" id="SSF51430">
    <property type="entry name" value="NAD(P)-linked oxidoreductase"/>
    <property type="match status" value="1"/>
</dbReference>
<dbReference type="PRINTS" id="PR00069">
    <property type="entry name" value="ALDKETRDTASE"/>
</dbReference>
<keyword evidence="9" id="KW-1185">Reference proteome</keyword>
<dbReference type="PANTHER" id="PTHR11732">
    <property type="entry name" value="ALDO/KETO REDUCTASE"/>
    <property type="match status" value="1"/>
</dbReference>
<dbReference type="PROSITE" id="PS00062">
    <property type="entry name" value="ALDOKETO_REDUCTASE_2"/>
    <property type="match status" value="1"/>
</dbReference>
<organism evidence="8 9">
    <name type="scientific">Halocaridina rubra</name>
    <name type="common">Hawaiian red shrimp</name>
    <dbReference type="NCBI Taxonomy" id="373956"/>
    <lineage>
        <taxon>Eukaryota</taxon>
        <taxon>Metazoa</taxon>
        <taxon>Ecdysozoa</taxon>
        <taxon>Arthropoda</taxon>
        <taxon>Crustacea</taxon>
        <taxon>Multicrustacea</taxon>
        <taxon>Malacostraca</taxon>
        <taxon>Eumalacostraca</taxon>
        <taxon>Eucarida</taxon>
        <taxon>Decapoda</taxon>
        <taxon>Pleocyemata</taxon>
        <taxon>Caridea</taxon>
        <taxon>Atyoidea</taxon>
        <taxon>Atyidae</taxon>
        <taxon>Halocaridina</taxon>
    </lineage>
</organism>
<evidence type="ECO:0000256" key="1">
    <source>
        <dbReference type="ARBA" id="ARBA00007905"/>
    </source>
</evidence>
<dbReference type="PROSITE" id="PS00798">
    <property type="entry name" value="ALDOKETO_REDUCTASE_1"/>
    <property type="match status" value="1"/>
</dbReference>
<evidence type="ECO:0000256" key="6">
    <source>
        <dbReference type="PIRSR" id="PIRSR000097-3"/>
    </source>
</evidence>
<dbReference type="GO" id="GO:0016491">
    <property type="term" value="F:oxidoreductase activity"/>
    <property type="evidence" value="ECO:0007669"/>
    <property type="project" value="UniProtKB-KW"/>
</dbReference>
<evidence type="ECO:0000256" key="5">
    <source>
        <dbReference type="PIRSR" id="PIRSR000097-2"/>
    </source>
</evidence>
<proteinExistence type="inferred from homology"/>
<dbReference type="Proteomes" id="UP001381693">
    <property type="component" value="Unassembled WGS sequence"/>
</dbReference>
<evidence type="ECO:0000313" key="8">
    <source>
        <dbReference type="EMBL" id="KAK7079193.1"/>
    </source>
</evidence>
<protein>
    <recommendedName>
        <fullName evidence="7">NADP-dependent oxidoreductase domain-containing protein</fullName>
    </recommendedName>
</protein>
<evidence type="ECO:0000256" key="3">
    <source>
        <dbReference type="ARBA" id="ARBA00023002"/>
    </source>
</evidence>
<keyword evidence="2" id="KW-0521">NADP</keyword>
<comment type="similarity">
    <text evidence="1">Belongs to the aldo/keto reductase family.</text>
</comment>
<reference evidence="8 9" key="1">
    <citation type="submission" date="2023-11" db="EMBL/GenBank/DDBJ databases">
        <title>Halocaridina rubra genome assembly.</title>
        <authorList>
            <person name="Smith C."/>
        </authorList>
    </citation>
    <scope>NUCLEOTIDE SEQUENCE [LARGE SCALE GENOMIC DNA]</scope>
    <source>
        <strain evidence="8">EP-1</strain>
        <tissue evidence="8">Whole</tissue>
    </source>
</reference>
<dbReference type="FunFam" id="3.20.20.100:FF:000006">
    <property type="entry name" value="Aldo-keto reductase family 1 member A1"/>
    <property type="match status" value="1"/>
</dbReference>
<evidence type="ECO:0000256" key="2">
    <source>
        <dbReference type="ARBA" id="ARBA00022857"/>
    </source>
</evidence>
<dbReference type="AlphaFoldDB" id="A0AAN9A971"/>
<dbReference type="PIRSF" id="PIRSF000097">
    <property type="entry name" value="AKR"/>
    <property type="match status" value="1"/>
</dbReference>
<evidence type="ECO:0000256" key="4">
    <source>
        <dbReference type="PIRSR" id="PIRSR000097-1"/>
    </source>
</evidence>
<dbReference type="InterPro" id="IPR018170">
    <property type="entry name" value="Aldo/ket_reductase_CS"/>
</dbReference>
<accession>A0AAN9A971</accession>
<dbReference type="Gene3D" id="3.20.20.100">
    <property type="entry name" value="NADP-dependent oxidoreductase domain"/>
    <property type="match status" value="1"/>
</dbReference>
<evidence type="ECO:0000259" key="7">
    <source>
        <dbReference type="Pfam" id="PF00248"/>
    </source>
</evidence>
<feature type="domain" description="NADP-dependent oxidoreductase" evidence="7">
    <location>
        <begin position="26"/>
        <end position="298"/>
    </location>
</feature>
<name>A0AAN9A971_HALRR</name>
<dbReference type="InterPro" id="IPR020471">
    <property type="entry name" value="AKR"/>
</dbReference>
<comment type="caution">
    <text evidence="8">The sequence shown here is derived from an EMBL/GenBank/DDBJ whole genome shotgun (WGS) entry which is preliminary data.</text>
</comment>
<feature type="binding site" evidence="5">
    <location>
        <position position="114"/>
    </location>
    <ligand>
        <name>substrate</name>
    </ligand>
</feature>
<feature type="active site" description="Proton donor" evidence="4">
    <location>
        <position position="52"/>
    </location>
</feature>
<feature type="site" description="Lowers pKa of active site Tyr" evidence="6">
    <location>
        <position position="81"/>
    </location>
</feature>
<sequence length="322" mass="36617">MSASVPDIILPNGDKMPVIGIGTFLVKPEDIPTTITTALECGYRHIDTAYMYQNEEAIGQVLKKWCDKGEIKREELFIVTKLPSIANRASDVAKFLDKSLERLQLSYVDLFLIHLPVGMKGKHDDDVKPLDEDGNVVLDLDTDLVSLYKAMEEQVDRGKAKSIGLSNFSCEQIERILKVCRIKPANHQIEFHVYYQNKTMLEFCKQKDITVCAYAPLGAPYKPPKGKDTVPHLLEHPGVTELASRLNRTPSQILLRFLYQQDMAIIPKSTKAERIKENFQVFDFELSPDDMKTLESLDQGTHGILFNFKVFKGIEKHPEYPF</sequence>
<dbReference type="EMBL" id="JAXCGZ010007566">
    <property type="protein sequence ID" value="KAK7079193.1"/>
    <property type="molecule type" value="Genomic_DNA"/>
</dbReference>
<dbReference type="Pfam" id="PF00248">
    <property type="entry name" value="Aldo_ket_red"/>
    <property type="match status" value="1"/>
</dbReference>
<dbReference type="InterPro" id="IPR036812">
    <property type="entry name" value="NAD(P)_OxRdtase_dom_sf"/>
</dbReference>
<keyword evidence="3" id="KW-0560">Oxidoreductase</keyword>
<dbReference type="InterPro" id="IPR023210">
    <property type="entry name" value="NADP_OxRdtase_dom"/>
</dbReference>
<evidence type="ECO:0000313" key="9">
    <source>
        <dbReference type="Proteomes" id="UP001381693"/>
    </source>
</evidence>